<dbReference type="InterPro" id="IPR036390">
    <property type="entry name" value="WH_DNA-bd_sf"/>
</dbReference>
<dbReference type="PANTHER" id="PTHR24567">
    <property type="entry name" value="CRP FAMILY TRANSCRIPTIONAL REGULATORY PROTEIN"/>
    <property type="match status" value="1"/>
</dbReference>
<gene>
    <name evidence="6" type="ORF">AQPW35_37620</name>
</gene>
<evidence type="ECO:0000256" key="3">
    <source>
        <dbReference type="ARBA" id="ARBA00023163"/>
    </source>
</evidence>
<evidence type="ECO:0000256" key="1">
    <source>
        <dbReference type="ARBA" id="ARBA00023015"/>
    </source>
</evidence>
<dbReference type="InterPro" id="IPR014710">
    <property type="entry name" value="RmlC-like_jellyroll"/>
</dbReference>
<dbReference type="Gene3D" id="1.10.10.10">
    <property type="entry name" value="Winged helix-like DNA-binding domain superfamily/Winged helix DNA-binding domain"/>
    <property type="match status" value="1"/>
</dbReference>
<evidence type="ECO:0000256" key="2">
    <source>
        <dbReference type="ARBA" id="ARBA00023125"/>
    </source>
</evidence>
<keyword evidence="2" id="KW-0238">DNA-binding</keyword>
<dbReference type="CDD" id="cd00092">
    <property type="entry name" value="HTH_CRP"/>
    <property type="match status" value="1"/>
</dbReference>
<feature type="domain" description="Cyclic nucleotide-binding" evidence="4">
    <location>
        <begin position="35"/>
        <end position="145"/>
    </location>
</feature>
<organism evidence="6 7">
    <name type="scientific">Pseudaquabacterium pictum</name>
    <dbReference type="NCBI Taxonomy" id="2315236"/>
    <lineage>
        <taxon>Bacteria</taxon>
        <taxon>Pseudomonadati</taxon>
        <taxon>Pseudomonadota</taxon>
        <taxon>Betaproteobacteria</taxon>
        <taxon>Burkholderiales</taxon>
        <taxon>Sphaerotilaceae</taxon>
        <taxon>Pseudaquabacterium</taxon>
    </lineage>
</organism>
<dbReference type="GO" id="GO:0005829">
    <property type="term" value="C:cytosol"/>
    <property type="evidence" value="ECO:0007669"/>
    <property type="project" value="TreeGrafter"/>
</dbReference>
<dbReference type="PROSITE" id="PS51063">
    <property type="entry name" value="HTH_CRP_2"/>
    <property type="match status" value="1"/>
</dbReference>
<dbReference type="SMART" id="SM00419">
    <property type="entry name" value="HTH_CRP"/>
    <property type="match status" value="1"/>
</dbReference>
<reference evidence="7" key="1">
    <citation type="submission" date="2019-03" db="EMBL/GenBank/DDBJ databases">
        <title>Aquabacterium pictum sp.nov., the first bacteriochlorophyll a-containing freshwater bacterium in the genus Aquabacterium of the class Betaproteobacteria.</title>
        <authorList>
            <person name="Hirose S."/>
            <person name="Tank M."/>
            <person name="Hara E."/>
            <person name="Tamaki H."/>
            <person name="Takaichi S."/>
            <person name="Haruta S."/>
            <person name="Hanada S."/>
        </authorList>
    </citation>
    <scope>NUCLEOTIDE SEQUENCE [LARGE SCALE GENOMIC DNA]</scope>
    <source>
        <strain evidence="7">W35</strain>
    </source>
</reference>
<dbReference type="InterPro" id="IPR050397">
    <property type="entry name" value="Env_Response_Regulators"/>
</dbReference>
<dbReference type="PANTHER" id="PTHR24567:SF74">
    <property type="entry name" value="HTH-TYPE TRANSCRIPTIONAL REGULATOR ARCR"/>
    <property type="match status" value="1"/>
</dbReference>
<dbReference type="OrthoDB" id="8565101at2"/>
<dbReference type="SUPFAM" id="SSF51206">
    <property type="entry name" value="cAMP-binding domain-like"/>
    <property type="match status" value="1"/>
</dbReference>
<dbReference type="PROSITE" id="PS00888">
    <property type="entry name" value="CNMP_BINDING_1"/>
    <property type="match status" value="1"/>
</dbReference>
<dbReference type="InterPro" id="IPR018488">
    <property type="entry name" value="cNMP-bd_CS"/>
</dbReference>
<comment type="caution">
    <text evidence="6">The sequence shown here is derived from an EMBL/GenBank/DDBJ whole genome shotgun (WGS) entry which is preliminary data.</text>
</comment>
<protein>
    <submittedName>
        <fullName evidence="6">cAMP-binding protein</fullName>
    </submittedName>
</protein>
<dbReference type="InterPro" id="IPR018490">
    <property type="entry name" value="cNMP-bd_dom_sf"/>
</dbReference>
<dbReference type="Pfam" id="PF00027">
    <property type="entry name" value="cNMP_binding"/>
    <property type="match status" value="1"/>
</dbReference>
<evidence type="ECO:0000259" key="4">
    <source>
        <dbReference type="PROSITE" id="PS50042"/>
    </source>
</evidence>
<dbReference type="InterPro" id="IPR000595">
    <property type="entry name" value="cNMP-bd_dom"/>
</dbReference>
<dbReference type="Proteomes" id="UP000301751">
    <property type="component" value="Unassembled WGS sequence"/>
</dbReference>
<dbReference type="EMBL" id="BJCL01000010">
    <property type="protein sequence ID" value="GCL64681.1"/>
    <property type="molecule type" value="Genomic_DNA"/>
</dbReference>
<dbReference type="InterPro" id="IPR036388">
    <property type="entry name" value="WH-like_DNA-bd_sf"/>
</dbReference>
<accession>A0A480ATE9</accession>
<dbReference type="RefSeq" id="WP_137734399.1">
    <property type="nucleotide sequence ID" value="NZ_BJCL01000010.1"/>
</dbReference>
<dbReference type="CDD" id="cd00038">
    <property type="entry name" value="CAP_ED"/>
    <property type="match status" value="1"/>
</dbReference>
<proteinExistence type="predicted"/>
<name>A0A480ATE9_9BURK</name>
<sequence length="233" mass="25511">MAQITEPARIARPAAAAASPAAGTMGAPIVMSDALAELASRGELRRYRKGTLLIQEGDQGDTIFIIQSGRLRAFSAGDNDREITYGVYGPGEYLGELSLDGGPRSASVITLEASTCAVVGRRTLERFIGERPEFAFELLAKVIRRARTATHSARQLALNDVYGRLRALLQGVAQAQPDGTQRLVDRLTHQEMANRLGCSREMVSRLMKDLERGGYLQVQDSQFVLVKPLPQRW</sequence>
<dbReference type="GO" id="GO:0003700">
    <property type="term" value="F:DNA-binding transcription factor activity"/>
    <property type="evidence" value="ECO:0007669"/>
    <property type="project" value="TreeGrafter"/>
</dbReference>
<dbReference type="AlphaFoldDB" id="A0A480ATE9"/>
<feature type="domain" description="HTH crp-type" evidence="5">
    <location>
        <begin position="159"/>
        <end position="229"/>
    </location>
</feature>
<keyword evidence="1" id="KW-0805">Transcription regulation</keyword>
<dbReference type="PRINTS" id="PR00103">
    <property type="entry name" value="CAMPKINASE"/>
</dbReference>
<dbReference type="SMART" id="SM00100">
    <property type="entry name" value="cNMP"/>
    <property type="match status" value="1"/>
</dbReference>
<evidence type="ECO:0000313" key="7">
    <source>
        <dbReference type="Proteomes" id="UP000301751"/>
    </source>
</evidence>
<dbReference type="Pfam" id="PF13545">
    <property type="entry name" value="HTH_Crp_2"/>
    <property type="match status" value="1"/>
</dbReference>
<evidence type="ECO:0000259" key="5">
    <source>
        <dbReference type="PROSITE" id="PS51063"/>
    </source>
</evidence>
<evidence type="ECO:0000313" key="6">
    <source>
        <dbReference type="EMBL" id="GCL64681.1"/>
    </source>
</evidence>
<dbReference type="GO" id="GO:0003677">
    <property type="term" value="F:DNA binding"/>
    <property type="evidence" value="ECO:0007669"/>
    <property type="project" value="UniProtKB-KW"/>
</dbReference>
<dbReference type="InterPro" id="IPR012318">
    <property type="entry name" value="HTH_CRP"/>
</dbReference>
<keyword evidence="7" id="KW-1185">Reference proteome</keyword>
<dbReference type="Gene3D" id="2.60.120.10">
    <property type="entry name" value="Jelly Rolls"/>
    <property type="match status" value="1"/>
</dbReference>
<keyword evidence="3" id="KW-0804">Transcription</keyword>
<dbReference type="SUPFAM" id="SSF46785">
    <property type="entry name" value="Winged helix' DNA-binding domain"/>
    <property type="match status" value="1"/>
</dbReference>
<dbReference type="PROSITE" id="PS50042">
    <property type="entry name" value="CNMP_BINDING_3"/>
    <property type="match status" value="1"/>
</dbReference>